<evidence type="ECO:0000259" key="1">
    <source>
        <dbReference type="PROSITE" id="PS50206"/>
    </source>
</evidence>
<sequence>MWKRIVDAWNGNATSPSTPGVNTYDFEGMKKVAMQHDPSTVLVDVREPSEFSVVHIPGSINVPYRSHPEGFSLDPVTFKQTFGYEKPPVSNHLIFYCASGRRGSMAREVATKNGYTNLSEYPGSMNDWVAKGGDRLAL</sequence>
<dbReference type="SMART" id="SM00450">
    <property type="entry name" value="RHOD"/>
    <property type="match status" value="1"/>
</dbReference>
<dbReference type="VEuPathDB" id="FungiDB:GWK60_M04609"/>
<name>A0A0W0CYQ9_CANGB</name>
<dbReference type="AlphaFoldDB" id="A0A0W0CYQ9"/>
<gene>
    <name evidence="2" type="ORF">AO440_004058</name>
</gene>
<dbReference type="GO" id="GO:0005739">
    <property type="term" value="C:mitochondrion"/>
    <property type="evidence" value="ECO:0007669"/>
    <property type="project" value="TreeGrafter"/>
</dbReference>
<dbReference type="PANTHER" id="PTHR44086">
    <property type="entry name" value="THIOSULFATE SULFURTRANSFERASE RDL2, MITOCHONDRIAL-RELATED"/>
    <property type="match status" value="1"/>
</dbReference>
<accession>A0A0W0CYQ9</accession>
<dbReference type="EMBL" id="LLZZ01000106">
    <property type="protein sequence ID" value="KTB07930.1"/>
    <property type="molecule type" value="Genomic_DNA"/>
</dbReference>
<dbReference type="InterPro" id="IPR036873">
    <property type="entry name" value="Rhodanese-like_dom_sf"/>
</dbReference>
<dbReference type="GO" id="GO:0004792">
    <property type="term" value="F:thiosulfate-cyanide sulfurtransferase activity"/>
    <property type="evidence" value="ECO:0007669"/>
    <property type="project" value="EnsemblFungi"/>
</dbReference>
<dbReference type="InterPro" id="IPR001763">
    <property type="entry name" value="Rhodanese-like_dom"/>
</dbReference>
<feature type="domain" description="Rhodanese" evidence="1">
    <location>
        <begin position="36"/>
        <end position="137"/>
    </location>
</feature>
<dbReference type="Proteomes" id="UP000054886">
    <property type="component" value="Unassembled WGS sequence"/>
</dbReference>
<dbReference type="VEuPathDB" id="FungiDB:B1J91_M04675g"/>
<organism evidence="2 3">
    <name type="scientific">Candida glabrata</name>
    <name type="common">Yeast</name>
    <name type="synonym">Torulopsis glabrata</name>
    <dbReference type="NCBI Taxonomy" id="5478"/>
    <lineage>
        <taxon>Eukaryota</taxon>
        <taxon>Fungi</taxon>
        <taxon>Dikarya</taxon>
        <taxon>Ascomycota</taxon>
        <taxon>Saccharomycotina</taxon>
        <taxon>Saccharomycetes</taxon>
        <taxon>Saccharomycetales</taxon>
        <taxon>Saccharomycetaceae</taxon>
        <taxon>Nakaseomyces</taxon>
    </lineage>
</organism>
<evidence type="ECO:0000313" key="3">
    <source>
        <dbReference type="Proteomes" id="UP000054886"/>
    </source>
</evidence>
<protein>
    <submittedName>
        <fullName evidence="2">Thiosulfate sulfurtransferase RDL1, mitochondrial</fullName>
    </submittedName>
</protein>
<dbReference type="PANTHER" id="PTHR44086:SF10">
    <property type="entry name" value="THIOSULFATE SULFURTRANSFERASE_RHODANESE-LIKE DOMAIN-CONTAINING PROTEIN 3"/>
    <property type="match status" value="1"/>
</dbReference>
<dbReference type="VEuPathDB" id="FungiDB:GVI51_M04609"/>
<dbReference type="Pfam" id="PF00581">
    <property type="entry name" value="Rhodanese"/>
    <property type="match status" value="1"/>
</dbReference>
<dbReference type="GO" id="GO:0006790">
    <property type="term" value="P:sulfur compound metabolic process"/>
    <property type="evidence" value="ECO:0007669"/>
    <property type="project" value="EnsemblFungi"/>
</dbReference>
<evidence type="ECO:0000313" key="2">
    <source>
        <dbReference type="EMBL" id="KTB07930.1"/>
    </source>
</evidence>
<dbReference type="PROSITE" id="PS50206">
    <property type="entry name" value="RHODANESE_3"/>
    <property type="match status" value="1"/>
</dbReference>
<keyword evidence="2" id="KW-0808">Transferase</keyword>
<proteinExistence type="predicted"/>
<comment type="caution">
    <text evidence="2">The sequence shown here is derived from an EMBL/GenBank/DDBJ whole genome shotgun (WGS) entry which is preliminary data.</text>
</comment>
<dbReference type="CDD" id="cd01519">
    <property type="entry name" value="RHOD_HSP67B2"/>
    <property type="match status" value="1"/>
</dbReference>
<dbReference type="Gene3D" id="3.40.250.10">
    <property type="entry name" value="Rhodanese-like domain"/>
    <property type="match status" value="1"/>
</dbReference>
<dbReference type="VEuPathDB" id="FungiDB:CAGL0M04675g"/>
<dbReference type="SUPFAM" id="SSF52821">
    <property type="entry name" value="Rhodanese/Cell cycle control phosphatase"/>
    <property type="match status" value="1"/>
</dbReference>
<reference evidence="2 3" key="1">
    <citation type="submission" date="2015-10" db="EMBL/GenBank/DDBJ databases">
        <title>Draft genomes sequences of Candida glabrata isolates 1A, 1B, 2A, 2B, 3A and 3B.</title>
        <authorList>
            <person name="Haavelsrud O.E."/>
            <person name="Gaustad P."/>
        </authorList>
    </citation>
    <scope>NUCLEOTIDE SEQUENCE [LARGE SCALE GENOMIC DNA]</scope>
    <source>
        <strain evidence="2">910700640</strain>
    </source>
</reference>